<dbReference type="InterPro" id="IPR000531">
    <property type="entry name" value="Beta-barrel_TonB"/>
</dbReference>
<feature type="domain" description="TonB-dependent receptor-like beta-barrel" evidence="14">
    <location>
        <begin position="288"/>
        <end position="715"/>
    </location>
</feature>
<dbReference type="Gene3D" id="2.40.170.20">
    <property type="entry name" value="TonB-dependent receptor, beta-barrel domain"/>
    <property type="match status" value="1"/>
</dbReference>
<gene>
    <name evidence="16" type="ORF">HKD21_13020</name>
</gene>
<evidence type="ECO:0000313" key="17">
    <source>
        <dbReference type="Proteomes" id="UP000630952"/>
    </source>
</evidence>
<organism evidence="16 17">
    <name type="scientific">Gluconobacter cerevisiae</name>
    <dbReference type="NCBI Taxonomy" id="1379734"/>
    <lineage>
        <taxon>Bacteria</taxon>
        <taxon>Pseudomonadati</taxon>
        <taxon>Pseudomonadota</taxon>
        <taxon>Alphaproteobacteria</taxon>
        <taxon>Acetobacterales</taxon>
        <taxon>Acetobacteraceae</taxon>
        <taxon>Gluconobacter</taxon>
    </lineage>
</organism>
<keyword evidence="17" id="KW-1185">Reference proteome</keyword>
<dbReference type="RefSeq" id="WP_194256058.1">
    <property type="nucleotide sequence ID" value="NZ_JABCQO010000015.1"/>
</dbReference>
<keyword evidence="6" id="KW-0408">Iron</keyword>
<keyword evidence="10 11" id="KW-0998">Cell outer membrane</keyword>
<keyword evidence="2 11" id="KW-0813">Transport</keyword>
<keyword evidence="5 11" id="KW-0812">Transmembrane</keyword>
<accession>A0ABR9YHE5</accession>
<evidence type="ECO:0000256" key="4">
    <source>
        <dbReference type="ARBA" id="ARBA00022496"/>
    </source>
</evidence>
<feature type="domain" description="TonB-dependent receptor plug" evidence="15">
    <location>
        <begin position="61"/>
        <end position="169"/>
    </location>
</feature>
<reference evidence="17" key="1">
    <citation type="submission" date="2020-04" db="EMBL/GenBank/DDBJ databases">
        <title>Description of novel Gluconacetobacter.</title>
        <authorList>
            <person name="Sombolestani A."/>
        </authorList>
    </citation>
    <scope>NUCLEOTIDE SEQUENCE [LARGE SCALE GENOMIC DNA]</scope>
    <source>
        <strain evidence="17">LMG 27748</strain>
    </source>
</reference>
<comment type="caution">
    <text evidence="16">The sequence shown here is derived from an EMBL/GenBank/DDBJ whole genome shotgun (WGS) entry which is preliminary data.</text>
</comment>
<dbReference type="InterPro" id="IPR036942">
    <property type="entry name" value="Beta-barrel_TonB_sf"/>
</dbReference>
<evidence type="ECO:0000256" key="5">
    <source>
        <dbReference type="ARBA" id="ARBA00022692"/>
    </source>
</evidence>
<evidence type="ECO:0000313" key="16">
    <source>
        <dbReference type="EMBL" id="MBF0877759.1"/>
    </source>
</evidence>
<evidence type="ECO:0000256" key="9">
    <source>
        <dbReference type="ARBA" id="ARBA00023136"/>
    </source>
</evidence>
<evidence type="ECO:0000256" key="11">
    <source>
        <dbReference type="PROSITE-ProRule" id="PRU01360"/>
    </source>
</evidence>
<keyword evidence="8 12" id="KW-0798">TonB box</keyword>
<evidence type="ECO:0000256" key="10">
    <source>
        <dbReference type="ARBA" id="ARBA00023237"/>
    </source>
</evidence>
<keyword evidence="3 11" id="KW-1134">Transmembrane beta strand</keyword>
<evidence type="ECO:0000256" key="6">
    <source>
        <dbReference type="ARBA" id="ARBA00023004"/>
    </source>
</evidence>
<feature type="region of interest" description="Disordered" evidence="13">
    <location>
        <begin position="24"/>
        <end position="47"/>
    </location>
</feature>
<dbReference type="SUPFAM" id="SSF56935">
    <property type="entry name" value="Porins"/>
    <property type="match status" value="1"/>
</dbReference>
<comment type="subcellular location">
    <subcellularLocation>
        <location evidence="1 11">Cell outer membrane</location>
        <topology evidence="1 11">Multi-pass membrane protein</topology>
    </subcellularLocation>
</comment>
<evidence type="ECO:0000256" key="12">
    <source>
        <dbReference type="RuleBase" id="RU003357"/>
    </source>
</evidence>
<evidence type="ECO:0000256" key="7">
    <source>
        <dbReference type="ARBA" id="ARBA00023065"/>
    </source>
</evidence>
<dbReference type="Proteomes" id="UP000630952">
    <property type="component" value="Unassembled WGS sequence"/>
</dbReference>
<keyword evidence="9 11" id="KW-0472">Membrane</keyword>
<evidence type="ECO:0000256" key="1">
    <source>
        <dbReference type="ARBA" id="ARBA00004571"/>
    </source>
</evidence>
<evidence type="ECO:0000256" key="8">
    <source>
        <dbReference type="ARBA" id="ARBA00023077"/>
    </source>
</evidence>
<evidence type="ECO:0000256" key="3">
    <source>
        <dbReference type="ARBA" id="ARBA00022452"/>
    </source>
</evidence>
<keyword evidence="7" id="KW-0406">Ion transport</keyword>
<dbReference type="InterPro" id="IPR012910">
    <property type="entry name" value="Plug_dom"/>
</dbReference>
<name>A0ABR9YHE5_9PROT</name>
<reference evidence="16 17" key="2">
    <citation type="submission" date="2020-11" db="EMBL/GenBank/DDBJ databases">
        <title>Description of novel Gluconobacter species.</title>
        <authorList>
            <person name="Cleenwerck I."/>
            <person name="Cnockaert M."/>
            <person name="Borremans W."/>
            <person name="Wieme A.D."/>
            <person name="De Vuyst L."/>
            <person name="Vandamme P."/>
        </authorList>
    </citation>
    <scope>NUCLEOTIDE SEQUENCE [LARGE SCALE GENOMIC DNA]</scope>
    <source>
        <strain evidence="16 17">LMG 27748</strain>
    </source>
</reference>
<dbReference type="PANTHER" id="PTHR32552">
    <property type="entry name" value="FERRICHROME IRON RECEPTOR-RELATED"/>
    <property type="match status" value="1"/>
</dbReference>
<dbReference type="PROSITE" id="PS52016">
    <property type="entry name" value="TONB_DEPENDENT_REC_3"/>
    <property type="match status" value="1"/>
</dbReference>
<evidence type="ECO:0000259" key="15">
    <source>
        <dbReference type="Pfam" id="PF07715"/>
    </source>
</evidence>
<evidence type="ECO:0000256" key="13">
    <source>
        <dbReference type="SAM" id="MobiDB-lite"/>
    </source>
</evidence>
<keyword evidence="4" id="KW-0410">Iron transport</keyword>
<evidence type="ECO:0000256" key="2">
    <source>
        <dbReference type="ARBA" id="ARBA00022448"/>
    </source>
</evidence>
<dbReference type="Pfam" id="PF00593">
    <property type="entry name" value="TonB_dep_Rec_b-barrel"/>
    <property type="match status" value="1"/>
</dbReference>
<protein>
    <submittedName>
        <fullName evidence="16">TonB-dependent receptor</fullName>
    </submittedName>
</protein>
<evidence type="ECO:0000259" key="14">
    <source>
        <dbReference type="Pfam" id="PF00593"/>
    </source>
</evidence>
<sequence>MLALTAASVSLCTAQSLAAEKKDLREGYSSATKKQNPEKSLENSSNYEQITVTVRRRSEPLQKVPVATSIFTAKDAARNNVHDLQGIFQFVPSANFRTSASSKDRTVFVRGIGTISTSPGVEPSVSTVLDGVVLARSGQATADLLDLEHIEVLRGPQGTLFGKNASAGAVNIVTAAPTEAFHAHADASYFSGDEYRLSAGASGTLIPSKLTAIGSVLVGGYTGNVRNVYNSETVNGYQHRGARTKLAWTPDDQTRVTLGLDYMYSNDAVPNGVFSSSSHVAYPTGTVTNNAALAQALSSEGIHPSSNNTRVNNNTLSKSIDHNGGASITLDRKFGDYTLTSISAYRRWQNTQDQDYDQLSQPYPSLPQLADHGWLDFWQASQEVRIASPKGHFFDYVAGLYYLHTSDSETYDRSLQPYGGTSTSGHADFGTTGNNYAAFAEGNLNFTKNFRAILGLRLLRDDLDYRFNRTSTSASAVTGIRPDYSSNGSTAHNGYVDRIGLQYDVSHDIHAYFTYSHGYKGPAYNVFFNMQNTDAKSLRPEQNNSFEIGLKSQFLHRRITANFAAFIEDFSNYQANFLDTVAGATVTRLINAGTVSSKGVEGDITARPFRYLTVGGNFAYTYATVDHFNCPAGAPLSCNVNGQPLPFAPRWKLVLNADYTRPLNDRFTLSLDSDYTWQSRTQYSLTETPDTIQKAYGIWNLGTTIEDKKHRLRLTLIMRNAINTHYASYMGYGSLGGVVNWLPRDYGRYGGFTLHKDF</sequence>
<comment type="similarity">
    <text evidence="11 12">Belongs to the TonB-dependent receptor family.</text>
</comment>
<keyword evidence="16" id="KW-0675">Receptor</keyword>
<dbReference type="PANTHER" id="PTHR32552:SF81">
    <property type="entry name" value="TONB-DEPENDENT OUTER MEMBRANE RECEPTOR"/>
    <property type="match status" value="1"/>
</dbReference>
<dbReference type="EMBL" id="JABCQO010000015">
    <property type="protein sequence ID" value="MBF0877759.1"/>
    <property type="molecule type" value="Genomic_DNA"/>
</dbReference>
<dbReference type="InterPro" id="IPR039426">
    <property type="entry name" value="TonB-dep_rcpt-like"/>
</dbReference>
<dbReference type="Pfam" id="PF07715">
    <property type="entry name" value="Plug"/>
    <property type="match status" value="1"/>
</dbReference>
<proteinExistence type="inferred from homology"/>